<comment type="caution">
    <text evidence="2">The sequence shown here is derived from an EMBL/GenBank/DDBJ whole genome shotgun (WGS) entry which is preliminary data.</text>
</comment>
<name>A0ABQ8VWC8_9AGAR</name>
<keyword evidence="3" id="KW-1185">Reference proteome</keyword>
<gene>
    <name evidence="2" type="ORF">C8R41DRAFT_862831</name>
</gene>
<protein>
    <submittedName>
        <fullName evidence="2">Uncharacterized protein</fullName>
    </submittedName>
</protein>
<keyword evidence="1" id="KW-0732">Signal</keyword>
<dbReference type="Proteomes" id="UP001150217">
    <property type="component" value="Unassembled WGS sequence"/>
</dbReference>
<sequence length="120" mass="13308">MKLSVQPIIYVFLGLVVSAVHAVPVVVHTSGGTTLETRSPPKDKITISFHNPAPVRGTGTPVPKLRTEIKTILKKWRESNGVSRKFEGLRYPTEVLGHVYKGETPLLELTYELRGVVYTI</sequence>
<feature type="chain" id="PRO_5045950729" evidence="1">
    <location>
        <begin position="23"/>
        <end position="120"/>
    </location>
</feature>
<reference evidence="2" key="1">
    <citation type="submission" date="2022-08" db="EMBL/GenBank/DDBJ databases">
        <title>A Global Phylogenomic Analysis of the Shiitake Genus Lentinula.</title>
        <authorList>
            <consortium name="DOE Joint Genome Institute"/>
            <person name="Sierra-Patev S."/>
            <person name="Min B."/>
            <person name="Naranjo-Ortiz M."/>
            <person name="Looney B."/>
            <person name="Konkel Z."/>
            <person name="Slot J.C."/>
            <person name="Sakamoto Y."/>
            <person name="Steenwyk J.L."/>
            <person name="Rokas A."/>
            <person name="Carro J."/>
            <person name="Camarero S."/>
            <person name="Ferreira P."/>
            <person name="Molpeceres G."/>
            <person name="Ruiz-Duenas F.J."/>
            <person name="Serrano A."/>
            <person name="Henrissat B."/>
            <person name="Drula E."/>
            <person name="Hughes K.W."/>
            <person name="Mata J.L."/>
            <person name="Ishikawa N.K."/>
            <person name="Vargas-Isla R."/>
            <person name="Ushijima S."/>
            <person name="Smith C.A."/>
            <person name="Ahrendt S."/>
            <person name="Andreopoulos W."/>
            <person name="He G."/>
            <person name="Labutti K."/>
            <person name="Lipzen A."/>
            <person name="Ng V."/>
            <person name="Riley R."/>
            <person name="Sandor L."/>
            <person name="Barry K."/>
            <person name="Martinez A.T."/>
            <person name="Xiao Y."/>
            <person name="Gibbons J.G."/>
            <person name="Terashima K."/>
            <person name="Grigoriev I.V."/>
            <person name="Hibbett D.S."/>
        </authorList>
    </citation>
    <scope>NUCLEOTIDE SEQUENCE</scope>
    <source>
        <strain evidence="2">RHP3577 ss4</strain>
    </source>
</reference>
<evidence type="ECO:0000313" key="2">
    <source>
        <dbReference type="EMBL" id="KAJ4500691.1"/>
    </source>
</evidence>
<evidence type="ECO:0000313" key="3">
    <source>
        <dbReference type="Proteomes" id="UP001150217"/>
    </source>
</evidence>
<organism evidence="2 3">
    <name type="scientific">Lentinula lateritia</name>
    <dbReference type="NCBI Taxonomy" id="40482"/>
    <lineage>
        <taxon>Eukaryota</taxon>
        <taxon>Fungi</taxon>
        <taxon>Dikarya</taxon>
        <taxon>Basidiomycota</taxon>
        <taxon>Agaricomycotina</taxon>
        <taxon>Agaricomycetes</taxon>
        <taxon>Agaricomycetidae</taxon>
        <taxon>Agaricales</taxon>
        <taxon>Marasmiineae</taxon>
        <taxon>Omphalotaceae</taxon>
        <taxon>Lentinula</taxon>
    </lineage>
</organism>
<feature type="signal peptide" evidence="1">
    <location>
        <begin position="1"/>
        <end position="22"/>
    </location>
</feature>
<proteinExistence type="predicted"/>
<accession>A0ABQ8VWC8</accession>
<dbReference type="EMBL" id="JANVFT010000004">
    <property type="protein sequence ID" value="KAJ4500691.1"/>
    <property type="molecule type" value="Genomic_DNA"/>
</dbReference>
<evidence type="ECO:0000256" key="1">
    <source>
        <dbReference type="SAM" id="SignalP"/>
    </source>
</evidence>